<dbReference type="AlphaFoldDB" id="A0A1J4MWZ5"/>
<proteinExistence type="inferred from homology"/>
<dbReference type="RefSeq" id="XP_067069865.1">
    <property type="nucleotide sequence ID" value="XM_067213892.1"/>
</dbReference>
<dbReference type="VEuPathDB" id="CryptoDB:cand_036670"/>
<comment type="similarity">
    <text evidence="2">Belongs to the OXR1 family.</text>
</comment>
<dbReference type="GO" id="GO:0005739">
    <property type="term" value="C:mitochondrion"/>
    <property type="evidence" value="ECO:0007669"/>
    <property type="project" value="UniProtKB-SubCell"/>
</dbReference>
<protein>
    <recommendedName>
        <fullName evidence="4">Oxidation resistance protein 1</fullName>
    </recommendedName>
</protein>
<dbReference type="EMBL" id="LRBS01000010">
    <property type="protein sequence ID" value="OII78019.1"/>
    <property type="molecule type" value="Genomic_DNA"/>
</dbReference>
<dbReference type="Proteomes" id="UP000186804">
    <property type="component" value="Unassembled WGS sequence"/>
</dbReference>
<name>A0A1J4MWZ5_9CRYT</name>
<sequence>MWATSFDIPNGARQVLNEQMVNEISSYLPIVLALRRWQLSYCTKLHGISFGSFYRLVSEKGPSILVVRDSDGVIFGAFISESIRNSTSYYGTGEMFVFTYRMERSDCEVSDILSPIYKDIDYTNTKHSTCICKMVYCDDLSDQSNTSSLKSGDKSFLNKLSEKNLADNCSKSEKVPNNVNEESNISQIKVFPWSGKNCFYIYSDSNHIAVGGGGSYALAIDADFLRGWSSPCVTFDSPCLSRNEDFIISAFQVWTLADDSM</sequence>
<keyword evidence="7" id="KW-1185">Reference proteome</keyword>
<dbReference type="GeneID" id="92367851"/>
<feature type="domain" description="TLDc" evidence="5">
    <location>
        <begin position="14"/>
        <end position="257"/>
    </location>
</feature>
<dbReference type="PANTHER" id="PTHR23354:SF62">
    <property type="entry name" value="MUSTARD, ISOFORM V"/>
    <property type="match status" value="1"/>
</dbReference>
<dbReference type="InterPro" id="IPR006571">
    <property type="entry name" value="TLDc_dom"/>
</dbReference>
<evidence type="ECO:0000256" key="4">
    <source>
        <dbReference type="ARBA" id="ARBA00040604"/>
    </source>
</evidence>
<evidence type="ECO:0000256" key="1">
    <source>
        <dbReference type="ARBA" id="ARBA00004173"/>
    </source>
</evidence>
<organism evidence="6 7">
    <name type="scientific">Cryptosporidium andersoni</name>
    <dbReference type="NCBI Taxonomy" id="117008"/>
    <lineage>
        <taxon>Eukaryota</taxon>
        <taxon>Sar</taxon>
        <taxon>Alveolata</taxon>
        <taxon>Apicomplexa</taxon>
        <taxon>Conoidasida</taxon>
        <taxon>Coccidia</taxon>
        <taxon>Eucoccidiorida</taxon>
        <taxon>Eimeriorina</taxon>
        <taxon>Cryptosporidiidae</taxon>
        <taxon>Cryptosporidium</taxon>
    </lineage>
</organism>
<evidence type="ECO:0000259" key="5">
    <source>
        <dbReference type="PROSITE" id="PS51886"/>
    </source>
</evidence>
<dbReference type="PANTHER" id="PTHR23354">
    <property type="entry name" value="NUCLEOLAR PROTEIN 7/ESTROGEN RECEPTOR COACTIVATOR-RELATED"/>
    <property type="match status" value="1"/>
</dbReference>
<accession>A0A1J4MWZ5</accession>
<dbReference type="SMART" id="SM00584">
    <property type="entry name" value="TLDc"/>
    <property type="match status" value="1"/>
</dbReference>
<dbReference type="Pfam" id="PF07534">
    <property type="entry name" value="TLD"/>
    <property type="match status" value="2"/>
</dbReference>
<dbReference type="OrthoDB" id="26679at2759"/>
<evidence type="ECO:0000256" key="3">
    <source>
        <dbReference type="ARBA" id="ARBA00023128"/>
    </source>
</evidence>
<reference evidence="6 7" key="1">
    <citation type="submission" date="2016-10" db="EMBL/GenBank/DDBJ databases">
        <title>Reductive evolution of mitochondrial metabolism and differential evolution of invasion-related proteins in Cryptosporidium.</title>
        <authorList>
            <person name="Liu S."/>
            <person name="Roellig D.M."/>
            <person name="Guo Y."/>
            <person name="Li N."/>
            <person name="Frace M.A."/>
            <person name="Tang K."/>
            <person name="Zhang L."/>
            <person name="Feng Y."/>
            <person name="Xiao L."/>
        </authorList>
    </citation>
    <scope>NUCLEOTIDE SEQUENCE [LARGE SCALE GENOMIC DNA]</scope>
    <source>
        <strain evidence="6">30847</strain>
    </source>
</reference>
<comment type="subcellular location">
    <subcellularLocation>
        <location evidence="1">Mitochondrion</location>
    </subcellularLocation>
</comment>
<evidence type="ECO:0000256" key="2">
    <source>
        <dbReference type="ARBA" id="ARBA00009540"/>
    </source>
</evidence>
<comment type="caution">
    <text evidence="6">The sequence shown here is derived from an EMBL/GenBank/DDBJ whole genome shotgun (WGS) entry which is preliminary data.</text>
</comment>
<evidence type="ECO:0000313" key="6">
    <source>
        <dbReference type="EMBL" id="OII78019.1"/>
    </source>
</evidence>
<dbReference type="PROSITE" id="PS51886">
    <property type="entry name" value="TLDC"/>
    <property type="match status" value="1"/>
</dbReference>
<keyword evidence="3" id="KW-0496">Mitochondrion</keyword>
<evidence type="ECO:0000313" key="7">
    <source>
        <dbReference type="Proteomes" id="UP000186804"/>
    </source>
</evidence>
<gene>
    <name evidence="6" type="ORF">cand_036670</name>
</gene>